<organism evidence="1 2">
    <name type="scientific">Microtetraspora malaysiensis</name>
    <dbReference type="NCBI Taxonomy" id="161358"/>
    <lineage>
        <taxon>Bacteria</taxon>
        <taxon>Bacillati</taxon>
        <taxon>Actinomycetota</taxon>
        <taxon>Actinomycetes</taxon>
        <taxon>Streptosporangiales</taxon>
        <taxon>Streptosporangiaceae</taxon>
        <taxon>Microtetraspora</taxon>
    </lineage>
</organism>
<dbReference type="EMBL" id="JBIASD010000063">
    <property type="protein sequence ID" value="MFF3672068.1"/>
    <property type="molecule type" value="Genomic_DNA"/>
</dbReference>
<sequence length="45" mass="4803">MSLWRDGAIAAIAATRFDSNGHLSLWHLCVVGAVEGVVEAAHWLA</sequence>
<evidence type="ECO:0000313" key="2">
    <source>
        <dbReference type="Proteomes" id="UP001602013"/>
    </source>
</evidence>
<gene>
    <name evidence="1" type="ORF">ACFYXI_41475</name>
</gene>
<dbReference type="Proteomes" id="UP001602013">
    <property type="component" value="Unassembled WGS sequence"/>
</dbReference>
<dbReference type="RefSeq" id="WP_387418221.1">
    <property type="nucleotide sequence ID" value="NZ_JBIASD010000063.1"/>
</dbReference>
<proteinExistence type="predicted"/>
<comment type="caution">
    <text evidence="1">The sequence shown here is derived from an EMBL/GenBank/DDBJ whole genome shotgun (WGS) entry which is preliminary data.</text>
</comment>
<name>A0ABW6T6D0_9ACTN</name>
<accession>A0ABW6T6D0</accession>
<keyword evidence="2" id="KW-1185">Reference proteome</keyword>
<reference evidence="1 2" key="1">
    <citation type="submission" date="2024-10" db="EMBL/GenBank/DDBJ databases">
        <title>The Natural Products Discovery Center: Release of the First 8490 Sequenced Strains for Exploring Actinobacteria Biosynthetic Diversity.</title>
        <authorList>
            <person name="Kalkreuter E."/>
            <person name="Kautsar S.A."/>
            <person name="Yang D."/>
            <person name="Bader C.D."/>
            <person name="Teijaro C.N."/>
            <person name="Fluegel L."/>
            <person name="Davis C.M."/>
            <person name="Simpson J.R."/>
            <person name="Lauterbach L."/>
            <person name="Steele A.D."/>
            <person name="Gui C."/>
            <person name="Meng S."/>
            <person name="Li G."/>
            <person name="Viehrig K."/>
            <person name="Ye F."/>
            <person name="Su P."/>
            <person name="Kiefer A.F."/>
            <person name="Nichols A."/>
            <person name="Cepeda A.J."/>
            <person name="Yan W."/>
            <person name="Fan B."/>
            <person name="Jiang Y."/>
            <person name="Adhikari A."/>
            <person name="Zheng C.-J."/>
            <person name="Schuster L."/>
            <person name="Cowan T.M."/>
            <person name="Smanski M.J."/>
            <person name="Chevrette M.G."/>
            <person name="De Carvalho L.P.S."/>
            <person name="Shen B."/>
        </authorList>
    </citation>
    <scope>NUCLEOTIDE SEQUENCE [LARGE SCALE GENOMIC DNA]</scope>
    <source>
        <strain evidence="1 2">NPDC002173</strain>
    </source>
</reference>
<evidence type="ECO:0000313" key="1">
    <source>
        <dbReference type="EMBL" id="MFF3672068.1"/>
    </source>
</evidence>
<protein>
    <submittedName>
        <fullName evidence="1">Uncharacterized protein</fullName>
    </submittedName>
</protein>